<dbReference type="SUPFAM" id="SSF50249">
    <property type="entry name" value="Nucleic acid-binding proteins"/>
    <property type="match status" value="1"/>
</dbReference>
<evidence type="ECO:0000256" key="2">
    <source>
        <dbReference type="PIRNR" id="PIRNR002070"/>
    </source>
</evidence>
<feature type="compositionally biased region" description="Low complexity" evidence="4">
    <location>
        <begin position="135"/>
        <end position="151"/>
    </location>
</feature>
<reference evidence="5 6" key="1">
    <citation type="submission" date="2014-08" db="EMBL/GenBank/DDBJ databases">
        <title>Complete genome sequence of Corynebacterium phocae M408/89/1(T)(=DSM 44612(T)), isolated from the common seal (Phoca vitulina).</title>
        <authorList>
            <person name="Ruckert C."/>
            <person name="Albersmeier A."/>
            <person name="Winkler A."/>
            <person name="Kalinowski J."/>
        </authorList>
    </citation>
    <scope>NUCLEOTIDE SEQUENCE [LARGE SCALE GENOMIC DNA]</scope>
    <source>
        <strain evidence="5 6">M408/89/1</strain>
    </source>
</reference>
<dbReference type="Gene3D" id="2.40.50.140">
    <property type="entry name" value="Nucleic acid-binding proteins"/>
    <property type="match status" value="1"/>
</dbReference>
<evidence type="ECO:0000313" key="5">
    <source>
        <dbReference type="EMBL" id="APT92711.1"/>
    </source>
</evidence>
<keyword evidence="6" id="KW-1185">Reference proteome</keyword>
<dbReference type="STRING" id="161895.CPHO_07195"/>
<dbReference type="InterPro" id="IPR012340">
    <property type="entry name" value="NA-bd_OB-fold"/>
</dbReference>
<accession>A0A1L7D3X3</accession>
<dbReference type="RefSeq" id="WP_075734473.1">
    <property type="nucleotide sequence ID" value="NZ_CP009249.1"/>
</dbReference>
<evidence type="ECO:0000256" key="4">
    <source>
        <dbReference type="SAM" id="MobiDB-lite"/>
    </source>
</evidence>
<dbReference type="InterPro" id="IPR000424">
    <property type="entry name" value="Primosome_PriB/ssb"/>
</dbReference>
<dbReference type="EMBL" id="CP009249">
    <property type="protein sequence ID" value="APT92711.1"/>
    <property type="molecule type" value="Genomic_DNA"/>
</dbReference>
<dbReference type="GO" id="GO:0003697">
    <property type="term" value="F:single-stranded DNA binding"/>
    <property type="evidence" value="ECO:0007669"/>
    <property type="project" value="InterPro"/>
</dbReference>
<dbReference type="PIRSF" id="PIRSF002070">
    <property type="entry name" value="SSB"/>
    <property type="match status" value="1"/>
</dbReference>
<dbReference type="InterPro" id="IPR011344">
    <property type="entry name" value="ssDNA-bd"/>
</dbReference>
<dbReference type="Proteomes" id="UP000185491">
    <property type="component" value="Chromosome"/>
</dbReference>
<proteinExistence type="predicted"/>
<dbReference type="GO" id="GO:0006260">
    <property type="term" value="P:DNA replication"/>
    <property type="evidence" value="ECO:0007669"/>
    <property type="project" value="InterPro"/>
</dbReference>
<evidence type="ECO:0000256" key="1">
    <source>
        <dbReference type="ARBA" id="ARBA00023125"/>
    </source>
</evidence>
<organism evidence="5 6">
    <name type="scientific">Corynebacterium phocae</name>
    <dbReference type="NCBI Taxonomy" id="161895"/>
    <lineage>
        <taxon>Bacteria</taxon>
        <taxon>Bacillati</taxon>
        <taxon>Actinomycetota</taxon>
        <taxon>Actinomycetes</taxon>
        <taxon>Mycobacteriales</taxon>
        <taxon>Corynebacteriaceae</taxon>
        <taxon>Corynebacterium</taxon>
    </lineage>
</organism>
<evidence type="ECO:0000313" key="6">
    <source>
        <dbReference type="Proteomes" id="UP000185491"/>
    </source>
</evidence>
<dbReference type="KEGG" id="cpho:CPHO_07195"/>
<feature type="region of interest" description="Disordered" evidence="4">
    <location>
        <begin position="121"/>
        <end position="166"/>
    </location>
</feature>
<keyword evidence="1 2" id="KW-0238">DNA-binding</keyword>
<name>A0A1L7D3X3_9CORY</name>
<dbReference type="PROSITE" id="PS50935">
    <property type="entry name" value="SSB"/>
    <property type="match status" value="1"/>
</dbReference>
<dbReference type="CDD" id="cd04496">
    <property type="entry name" value="SSB_OBF"/>
    <property type="match status" value="1"/>
</dbReference>
<dbReference type="NCBIfam" id="TIGR00621">
    <property type="entry name" value="ssb"/>
    <property type="match status" value="1"/>
</dbReference>
<dbReference type="Pfam" id="PF00436">
    <property type="entry name" value="SSB"/>
    <property type="match status" value="1"/>
</dbReference>
<gene>
    <name evidence="5" type="ORF">CPHO_07195</name>
</gene>
<dbReference type="AlphaFoldDB" id="A0A1L7D3X3"/>
<protein>
    <recommendedName>
        <fullName evidence="2 3">Single-stranded DNA-binding protein</fullName>
    </recommendedName>
</protein>
<sequence length="166" mass="18860">MAIDYEFRSGRLTRDPELRFLPNSDTKVVNFCIAQSAKKYDENARQWVTTREQFVDVAVWDDSRNNNMVPWTDWCMSNLAKGDLIAVHGFFQTRRWQTQSGENRSKLEFTAQGVWLSLRSLEQRDTPPGGGSGGPWPDNNDNNNQQQQQQGGSRGGFGAANDEPPF</sequence>
<evidence type="ECO:0000256" key="3">
    <source>
        <dbReference type="RuleBase" id="RU000524"/>
    </source>
</evidence>